<protein>
    <recommendedName>
        <fullName evidence="2">DUF1279 domain-containing protein</fullName>
    </recommendedName>
</protein>
<dbReference type="AlphaFoldDB" id="A0A9P0CKF9"/>
<dbReference type="OrthoDB" id="426386at2759"/>
<keyword evidence="1" id="KW-0812">Transmembrane</keyword>
<evidence type="ECO:0000256" key="1">
    <source>
        <dbReference type="SAM" id="Phobius"/>
    </source>
</evidence>
<proteinExistence type="predicted"/>
<dbReference type="Proteomes" id="UP001153636">
    <property type="component" value="Chromosome 12"/>
</dbReference>
<accession>A0A9P0CKF9</accession>
<name>A0A9P0CKF9_9CUCU</name>
<reference evidence="3" key="1">
    <citation type="submission" date="2022-01" db="EMBL/GenBank/DDBJ databases">
        <authorList>
            <person name="King R."/>
        </authorList>
    </citation>
    <scope>NUCLEOTIDE SEQUENCE</scope>
</reference>
<keyword evidence="1" id="KW-0472">Membrane</keyword>
<organism evidence="3 4">
    <name type="scientific">Psylliodes chrysocephalus</name>
    <dbReference type="NCBI Taxonomy" id="3402493"/>
    <lineage>
        <taxon>Eukaryota</taxon>
        <taxon>Metazoa</taxon>
        <taxon>Ecdysozoa</taxon>
        <taxon>Arthropoda</taxon>
        <taxon>Hexapoda</taxon>
        <taxon>Insecta</taxon>
        <taxon>Pterygota</taxon>
        <taxon>Neoptera</taxon>
        <taxon>Endopterygota</taxon>
        <taxon>Coleoptera</taxon>
        <taxon>Polyphaga</taxon>
        <taxon>Cucujiformia</taxon>
        <taxon>Chrysomeloidea</taxon>
        <taxon>Chrysomelidae</taxon>
        <taxon>Galerucinae</taxon>
        <taxon>Alticini</taxon>
        <taxon>Psylliodes</taxon>
    </lineage>
</organism>
<dbReference type="InterPro" id="IPR045866">
    <property type="entry name" value="FAM210A/B-like"/>
</dbReference>
<feature type="domain" description="DUF1279" evidence="2">
    <location>
        <begin position="148"/>
        <end position="235"/>
    </location>
</feature>
<dbReference type="Pfam" id="PF06916">
    <property type="entry name" value="FAM210A-B_dom"/>
    <property type="match status" value="1"/>
</dbReference>
<dbReference type="GO" id="GO:0005739">
    <property type="term" value="C:mitochondrion"/>
    <property type="evidence" value="ECO:0007669"/>
    <property type="project" value="TreeGrafter"/>
</dbReference>
<feature type="transmembrane region" description="Helical" evidence="1">
    <location>
        <begin position="220"/>
        <end position="240"/>
    </location>
</feature>
<dbReference type="PANTHER" id="PTHR21377:SF0">
    <property type="entry name" value="PROTEIN FAM210B, MITOCHONDRIAL"/>
    <property type="match status" value="1"/>
</dbReference>
<sequence length="248" mass="27795">MRQCDINFVYYIIKMIGNAAYVKSFNSLRNYRCYSIWFGQYHQYLGPSSIPINLPFKSNITCNSLSLQSCRYQHKGLDLKGLNLKSTDKQTEKTMTTERIVMPESGTSKEKLNQDQDTAIKGINLKTESEQKKITKKIVVPESLTMKEKLKKAVKEYGSTVIVFHIGISLMSLGTCYLLVSAGLDIPAILEFVGLNGLIKNSEVATSAGTFAISYAVHKVFAPVRIGITLVSVPFIVRYLKKIGFLKK</sequence>
<evidence type="ECO:0000313" key="3">
    <source>
        <dbReference type="EMBL" id="CAH1102263.1"/>
    </source>
</evidence>
<dbReference type="PANTHER" id="PTHR21377">
    <property type="entry name" value="PROTEIN FAM210B, MITOCHONDRIAL"/>
    <property type="match status" value="1"/>
</dbReference>
<dbReference type="InterPro" id="IPR009688">
    <property type="entry name" value="FAM210A/B-like_dom"/>
</dbReference>
<gene>
    <name evidence="3" type="ORF">PSYICH_LOCUS3453</name>
</gene>
<keyword evidence="1" id="KW-1133">Transmembrane helix</keyword>
<keyword evidence="4" id="KW-1185">Reference proteome</keyword>
<feature type="transmembrane region" description="Helical" evidence="1">
    <location>
        <begin position="157"/>
        <end position="180"/>
    </location>
</feature>
<evidence type="ECO:0000313" key="4">
    <source>
        <dbReference type="Proteomes" id="UP001153636"/>
    </source>
</evidence>
<evidence type="ECO:0000259" key="2">
    <source>
        <dbReference type="Pfam" id="PF06916"/>
    </source>
</evidence>
<dbReference type="EMBL" id="OV651824">
    <property type="protein sequence ID" value="CAH1102263.1"/>
    <property type="molecule type" value="Genomic_DNA"/>
</dbReference>